<dbReference type="EMBL" id="JACHJB010000001">
    <property type="protein sequence ID" value="MBB6344471.1"/>
    <property type="molecule type" value="Genomic_DNA"/>
</dbReference>
<dbReference type="RefSeq" id="WP_312891435.1">
    <property type="nucleotide sequence ID" value="NZ_JACHJB010000001.1"/>
</dbReference>
<feature type="transmembrane region" description="Helical" evidence="2">
    <location>
        <begin position="69"/>
        <end position="102"/>
    </location>
</feature>
<comment type="caution">
    <text evidence="3">The sequence shown here is derived from an EMBL/GenBank/DDBJ whole genome shotgun (WGS) entry which is preliminary data.</text>
</comment>
<evidence type="ECO:0000313" key="3">
    <source>
        <dbReference type="EMBL" id="MBB6344471.1"/>
    </source>
</evidence>
<dbReference type="AlphaFoldDB" id="A0A7X0BZP6"/>
<dbReference type="InterPro" id="IPR046549">
    <property type="entry name" value="DUF6703"/>
</dbReference>
<name>A0A7X0BZP6_9ACTN</name>
<organism evidence="3 4">
    <name type="scientific">Nonomuraea muscovyensis</name>
    <dbReference type="NCBI Taxonomy" id="1124761"/>
    <lineage>
        <taxon>Bacteria</taxon>
        <taxon>Bacillati</taxon>
        <taxon>Actinomycetota</taxon>
        <taxon>Actinomycetes</taxon>
        <taxon>Streptosporangiales</taxon>
        <taxon>Streptosporangiaceae</taxon>
        <taxon>Nonomuraea</taxon>
    </lineage>
</organism>
<keyword evidence="4" id="KW-1185">Reference proteome</keyword>
<evidence type="ECO:0000256" key="1">
    <source>
        <dbReference type="SAM" id="MobiDB-lite"/>
    </source>
</evidence>
<reference evidence="3 4" key="1">
    <citation type="submission" date="2020-08" db="EMBL/GenBank/DDBJ databases">
        <title>Sequencing the genomes of 1000 actinobacteria strains.</title>
        <authorList>
            <person name="Klenk H.-P."/>
        </authorList>
    </citation>
    <scope>NUCLEOTIDE SEQUENCE [LARGE SCALE GENOMIC DNA]</scope>
    <source>
        <strain evidence="3 4">DSM 45913</strain>
    </source>
</reference>
<evidence type="ECO:0000256" key="2">
    <source>
        <dbReference type="SAM" id="Phobius"/>
    </source>
</evidence>
<keyword evidence="2" id="KW-0812">Transmembrane</keyword>
<evidence type="ECO:0000313" key="4">
    <source>
        <dbReference type="Proteomes" id="UP000583800"/>
    </source>
</evidence>
<dbReference type="Pfam" id="PF20444">
    <property type="entry name" value="DUF6703"/>
    <property type="match status" value="1"/>
</dbReference>
<feature type="compositionally biased region" description="Basic and acidic residues" evidence="1">
    <location>
        <begin position="1"/>
        <end position="20"/>
    </location>
</feature>
<gene>
    <name evidence="3" type="ORF">FHU36_000980</name>
</gene>
<protein>
    <submittedName>
        <fullName evidence="3">Uncharacterized protein</fullName>
    </submittedName>
</protein>
<dbReference type="Proteomes" id="UP000583800">
    <property type="component" value="Unassembled WGS sequence"/>
</dbReference>
<sequence length="134" mass="14541">MATDRDRRNDPRSDPRDPARGARGARRPLPRGEQFFTPGATGLRKAVEARSATPMTFLFTQVPRWVTPAVLVALLLAGFAVSHWLGAVAVLPVLAFVGWLAYLSWPSLGAGGRVLRVAMLVFLLVLAADRFGAF</sequence>
<proteinExistence type="predicted"/>
<feature type="transmembrane region" description="Helical" evidence="2">
    <location>
        <begin position="114"/>
        <end position="133"/>
    </location>
</feature>
<keyword evidence="2" id="KW-0472">Membrane</keyword>
<accession>A0A7X0BZP6</accession>
<feature type="region of interest" description="Disordered" evidence="1">
    <location>
        <begin position="1"/>
        <end position="37"/>
    </location>
</feature>
<keyword evidence="2" id="KW-1133">Transmembrane helix</keyword>